<comment type="caution">
    <text evidence="2">The sequence shown here is derived from an EMBL/GenBank/DDBJ whole genome shotgun (WGS) entry which is preliminary data.</text>
</comment>
<dbReference type="InterPro" id="IPR006047">
    <property type="entry name" value="GH13_cat_dom"/>
</dbReference>
<dbReference type="PANTHER" id="PTHR10357">
    <property type="entry name" value="ALPHA-AMYLASE FAMILY MEMBER"/>
    <property type="match status" value="1"/>
</dbReference>
<dbReference type="EMBL" id="JAVNWW010000001">
    <property type="protein sequence ID" value="MDU0807679.1"/>
    <property type="molecule type" value="Genomic_DNA"/>
</dbReference>
<dbReference type="Gene3D" id="3.20.20.80">
    <property type="entry name" value="Glycosidases"/>
    <property type="match status" value="1"/>
</dbReference>
<dbReference type="Gene3D" id="2.60.40.1180">
    <property type="entry name" value="Golgi alpha-mannosidase II"/>
    <property type="match status" value="1"/>
</dbReference>
<dbReference type="Proteomes" id="UP001249959">
    <property type="component" value="Unassembled WGS sequence"/>
</dbReference>
<dbReference type="InterPro" id="IPR045857">
    <property type="entry name" value="O16G_dom_2"/>
</dbReference>
<keyword evidence="3" id="KW-1185">Reference proteome</keyword>
<dbReference type="SMART" id="SM00642">
    <property type="entry name" value="Aamy"/>
    <property type="match status" value="1"/>
</dbReference>
<accession>A0ABU3TP89</accession>
<evidence type="ECO:0000313" key="3">
    <source>
        <dbReference type="Proteomes" id="UP001249959"/>
    </source>
</evidence>
<evidence type="ECO:0000259" key="1">
    <source>
        <dbReference type="SMART" id="SM00642"/>
    </source>
</evidence>
<dbReference type="GO" id="GO:0016787">
    <property type="term" value="F:hydrolase activity"/>
    <property type="evidence" value="ECO:0007669"/>
    <property type="project" value="UniProtKB-KW"/>
</dbReference>
<dbReference type="CDD" id="cd11324">
    <property type="entry name" value="AmyAc_Amylosucrase"/>
    <property type="match status" value="1"/>
</dbReference>
<dbReference type="Pfam" id="PF00128">
    <property type="entry name" value="Alpha-amylase"/>
    <property type="match status" value="1"/>
</dbReference>
<proteinExistence type="predicted"/>
<gene>
    <name evidence="2" type="ORF">PQG45_01370</name>
</gene>
<dbReference type="InterPro" id="IPR013780">
    <property type="entry name" value="Glyco_hydro_b"/>
</dbReference>
<dbReference type="RefSeq" id="WP_316070146.1">
    <property type="nucleotide sequence ID" value="NZ_JAVNWW010000001.1"/>
</dbReference>
<dbReference type="Gene3D" id="1.10.1740.10">
    <property type="match status" value="1"/>
</dbReference>
<dbReference type="InterPro" id="IPR017853">
    <property type="entry name" value="GH"/>
</dbReference>
<dbReference type="InterPro" id="IPR044077">
    <property type="entry name" value="Amylosucrase"/>
</dbReference>
<evidence type="ECO:0000313" key="2">
    <source>
        <dbReference type="EMBL" id="MDU0807679.1"/>
    </source>
</evidence>
<dbReference type="Gene3D" id="3.90.400.10">
    <property type="entry name" value="Oligo-1,6-glucosidase, Domain 2"/>
    <property type="match status" value="1"/>
</dbReference>
<feature type="domain" description="Glycosyl hydrolase family 13 catalytic" evidence="1">
    <location>
        <begin position="94"/>
        <end position="551"/>
    </location>
</feature>
<dbReference type="SUPFAM" id="SSF51011">
    <property type="entry name" value="Glycosyl hydrolase domain"/>
    <property type="match status" value="1"/>
</dbReference>
<organism evidence="2 3">
    <name type="scientific">Aquirufa regiilacus</name>
    <dbReference type="NCBI Taxonomy" id="3024868"/>
    <lineage>
        <taxon>Bacteria</taxon>
        <taxon>Pseudomonadati</taxon>
        <taxon>Bacteroidota</taxon>
        <taxon>Cytophagia</taxon>
        <taxon>Cytophagales</taxon>
        <taxon>Flectobacillaceae</taxon>
        <taxon>Aquirufa</taxon>
    </lineage>
</organism>
<keyword evidence="2" id="KW-0378">Hydrolase</keyword>
<name>A0ABU3TP89_9BACT</name>
<dbReference type="SUPFAM" id="SSF51445">
    <property type="entry name" value="(Trans)glycosidases"/>
    <property type="match status" value="1"/>
</dbReference>
<protein>
    <submittedName>
        <fullName evidence="2">Alpha-amylase family glycosyl hydrolase</fullName>
    </submittedName>
</protein>
<sequence length="642" mass="73472">MYNPALQNKLHELVKTHKIKDAKFVERFTANIDDIQSHFNAIYGNHPQSAQLFQSLLNSICQAFVDRSDDLKKRDAQKEAKGQWFLSQELVGMSLYVDRFAGQINDLPSKLPYLQKLGVNFLHLMPLFKSPEGESDGGYAVEDFRVVEDRLGSIEDLRNFQSTLQKEDMYLMIDIVLNHTSHHHEWAKLAKSGIKEYQEYFYMYDDRRIPDQMEETMPEIFPESSPGSFTYDEKLDKWVMTVFHHYQWDLNYTNPKVFIEMLGNVFYYANLGVDVVRIDAPAFIWKQVGTTCQNLPEAHQLLQLIKMCTEVATPGMAILGEAIVAPAQIMEYFGTGRYATHECDFAYNATQMAVQWDALATGDVRIMQNAQHELLRKPLGATWLTYTRCHDDIGLGYDDYMIDQAGFTPYDHRSYIKNYYSGAHPGSPAKGALFAVNPKTQDARLSGSLAALCGLEYAIDHNDPAGIQTSINKIILMQAMSMFVGGVPMLFYGDEAGYTNDYSYLEDSGKSYDNRWMHRPIIDWERNKAVDKKGTTENQVYSALQKLIKLRRSLPIVADLKNIQWLENQNNSIAGFVRFNGSEKITCLFNFSSAPQSITWFIMDSKGQRPAQVQDLWSGETLTVGMDHDHLELAPYQFRILR</sequence>
<dbReference type="PANTHER" id="PTHR10357:SF213">
    <property type="entry name" value="ALPHA AMYLASE CATALYTIC REGION"/>
    <property type="match status" value="1"/>
</dbReference>
<reference evidence="2 3" key="1">
    <citation type="submission" date="2023-09" db="EMBL/GenBank/DDBJ databases">
        <title>Aquirufa genomes.</title>
        <authorList>
            <person name="Pitt A."/>
        </authorList>
    </citation>
    <scope>NUCLEOTIDE SEQUENCE [LARGE SCALE GENOMIC DNA]</scope>
    <source>
        <strain evidence="2 3">LEOWEIH-7C</strain>
    </source>
</reference>